<organism evidence="8 9">
    <name type="scientific">Bodo saltans</name>
    <name type="common">Flagellated protozoan</name>
    <dbReference type="NCBI Taxonomy" id="75058"/>
    <lineage>
        <taxon>Eukaryota</taxon>
        <taxon>Discoba</taxon>
        <taxon>Euglenozoa</taxon>
        <taxon>Kinetoplastea</taxon>
        <taxon>Metakinetoplastina</taxon>
        <taxon>Eubodonida</taxon>
        <taxon>Bodonidae</taxon>
        <taxon>Bodo</taxon>
    </lineage>
</organism>
<dbReference type="Pfam" id="PF06140">
    <property type="entry name" value="Ifi-6-16"/>
    <property type="match status" value="1"/>
</dbReference>
<keyword evidence="7" id="KW-0732">Signal</keyword>
<comment type="subcellular location">
    <subcellularLocation>
        <location evidence="1">Membrane</location>
        <topology evidence="1">Multi-pass membrane protein</topology>
    </subcellularLocation>
</comment>
<name>A0A0S4JR39_BODSA</name>
<evidence type="ECO:0000256" key="4">
    <source>
        <dbReference type="ARBA" id="ARBA00022989"/>
    </source>
</evidence>
<feature type="chain" id="PRO_5006622756" evidence="7">
    <location>
        <begin position="23"/>
        <end position="182"/>
    </location>
</feature>
<feature type="signal peptide" evidence="7">
    <location>
        <begin position="1"/>
        <end position="22"/>
    </location>
</feature>
<keyword evidence="3 6" id="KW-0812">Transmembrane</keyword>
<evidence type="ECO:0000256" key="7">
    <source>
        <dbReference type="SAM" id="SignalP"/>
    </source>
</evidence>
<feature type="transmembrane region" description="Helical" evidence="6">
    <location>
        <begin position="153"/>
        <end position="172"/>
    </location>
</feature>
<keyword evidence="5 6" id="KW-0472">Membrane</keyword>
<sequence>MNSFVSRRIVVLFLLATGGALSLSDAEAAAGSTIMGSGGDGDQLPQSSNTLLSTSSRSSLVDHPWLETFFSCPSTPPPPSSYQTSRPPDTATLTSVFTDAATSELAPLVVGGVLGAVTLPALAVPLLGVLGFSSAGVAAYSIAAALQTSQVAAGSWFALCQSAGAFFFFWQLRESPLQSFLL</sequence>
<dbReference type="AlphaFoldDB" id="A0A0S4JR39"/>
<evidence type="ECO:0000256" key="2">
    <source>
        <dbReference type="ARBA" id="ARBA00007262"/>
    </source>
</evidence>
<gene>
    <name evidence="8" type="ORF">BSAL_03125</name>
</gene>
<evidence type="ECO:0000313" key="8">
    <source>
        <dbReference type="EMBL" id="CUG93988.1"/>
    </source>
</evidence>
<proteinExistence type="inferred from homology"/>
<keyword evidence="9" id="KW-1185">Reference proteome</keyword>
<evidence type="ECO:0000313" key="9">
    <source>
        <dbReference type="Proteomes" id="UP000051952"/>
    </source>
</evidence>
<dbReference type="EMBL" id="CYKH01002214">
    <property type="protein sequence ID" value="CUG93988.1"/>
    <property type="molecule type" value="Genomic_DNA"/>
</dbReference>
<dbReference type="Proteomes" id="UP000051952">
    <property type="component" value="Unassembled WGS sequence"/>
</dbReference>
<reference evidence="9" key="1">
    <citation type="submission" date="2015-09" db="EMBL/GenBank/DDBJ databases">
        <authorList>
            <consortium name="Pathogen Informatics"/>
        </authorList>
    </citation>
    <scope>NUCLEOTIDE SEQUENCE [LARGE SCALE GENOMIC DNA]</scope>
    <source>
        <strain evidence="9">Lake Konstanz</strain>
    </source>
</reference>
<evidence type="ECO:0000256" key="3">
    <source>
        <dbReference type="ARBA" id="ARBA00022692"/>
    </source>
</evidence>
<dbReference type="InterPro" id="IPR038213">
    <property type="entry name" value="IFI6/IFI27-like_sf"/>
</dbReference>
<dbReference type="Gene3D" id="6.10.110.10">
    <property type="match status" value="1"/>
</dbReference>
<dbReference type="GO" id="GO:0016020">
    <property type="term" value="C:membrane"/>
    <property type="evidence" value="ECO:0007669"/>
    <property type="project" value="UniProtKB-SubCell"/>
</dbReference>
<evidence type="ECO:0000256" key="6">
    <source>
        <dbReference type="SAM" id="Phobius"/>
    </source>
</evidence>
<evidence type="ECO:0000256" key="5">
    <source>
        <dbReference type="ARBA" id="ARBA00023136"/>
    </source>
</evidence>
<comment type="similarity">
    <text evidence="2">Belongs to the IFI6/IFI27 family.</text>
</comment>
<evidence type="ECO:0000256" key="1">
    <source>
        <dbReference type="ARBA" id="ARBA00004141"/>
    </source>
</evidence>
<dbReference type="InterPro" id="IPR009311">
    <property type="entry name" value="IFI6/IFI27-like"/>
</dbReference>
<accession>A0A0S4JR39</accession>
<dbReference type="VEuPathDB" id="TriTrypDB:BSAL_03125"/>
<keyword evidence="4 6" id="KW-1133">Transmembrane helix</keyword>
<protein>
    <submittedName>
        <fullName evidence="8">GPI-anchored surface protein, putative</fullName>
    </submittedName>
</protein>